<reference evidence="2" key="1">
    <citation type="submission" date="2016-08" db="EMBL/GenBank/DDBJ databases">
        <authorList>
            <person name="Varghese N."/>
            <person name="Submissions Spin"/>
        </authorList>
    </citation>
    <scope>NUCLEOTIDE SEQUENCE [LARGE SCALE GENOMIC DNA]</scope>
    <source>
        <strain evidence="2">HAMBI 2971</strain>
    </source>
</reference>
<sequence>MDRDEVEVGQGQISDILGIGKAAEKLAPAAIKVAEALQGVIAIVSEPATLYLSHRAEGAANRHEVLADAKAVLSIDQMHASDPAMAASIKARLLATETRRETNIANGKRKAFAIAEGMPAGQAYRDIDPDFVQEWIEGVKDISSEELQNVWAELLAKAPSLPNGRVSKPAVELLKQFDANVVRMFSEFLRYVSLVGWPSTSLTQPFSPFGVTVDVELLLDMGLIEPITVAGIKIPWLGFVQQTPRSSNYGLPLQPTINVFRLKARAHEIANAISEDFPIDHPNLEELRRSYIVNIAGDRHWDLSVGAKQNEFGYVIFGVGNNADTAANLDEINIVIQSDQSLSSQSKNILSQFAESRRLKLASPVFKEPVT</sequence>
<dbReference type="Proteomes" id="UP000199435">
    <property type="component" value="Unassembled WGS sequence"/>
</dbReference>
<evidence type="ECO:0000313" key="1">
    <source>
        <dbReference type="EMBL" id="SCB49096.1"/>
    </source>
</evidence>
<protein>
    <recommendedName>
        <fullName evidence="3">DUF2806 domain-containing protein</fullName>
    </recommendedName>
</protein>
<dbReference type="InterPro" id="IPR021254">
    <property type="entry name" value="DUF2806"/>
</dbReference>
<gene>
    <name evidence="1" type="ORF">GA0061102_107113</name>
</gene>
<dbReference type="EMBL" id="FMAH01000071">
    <property type="protein sequence ID" value="SCB49096.1"/>
    <property type="molecule type" value="Genomic_DNA"/>
</dbReference>
<keyword evidence="2" id="KW-1185">Reference proteome</keyword>
<dbReference type="OrthoDB" id="7618865at2"/>
<name>A0A1C3XAD5_9HYPH</name>
<evidence type="ECO:0008006" key="3">
    <source>
        <dbReference type="Google" id="ProtNLM"/>
    </source>
</evidence>
<dbReference type="Pfam" id="PF10987">
    <property type="entry name" value="DUF2806"/>
    <property type="match status" value="1"/>
</dbReference>
<dbReference type="RefSeq" id="WP_092856324.1">
    <property type="nucleotide sequence ID" value="NZ_FMAH01000071.1"/>
</dbReference>
<proteinExistence type="predicted"/>
<evidence type="ECO:0000313" key="2">
    <source>
        <dbReference type="Proteomes" id="UP000199435"/>
    </source>
</evidence>
<organism evidence="1 2">
    <name type="scientific">Rhizobium miluonense</name>
    <dbReference type="NCBI Taxonomy" id="411945"/>
    <lineage>
        <taxon>Bacteria</taxon>
        <taxon>Pseudomonadati</taxon>
        <taxon>Pseudomonadota</taxon>
        <taxon>Alphaproteobacteria</taxon>
        <taxon>Hyphomicrobiales</taxon>
        <taxon>Rhizobiaceae</taxon>
        <taxon>Rhizobium/Agrobacterium group</taxon>
        <taxon>Rhizobium</taxon>
    </lineage>
</organism>
<accession>A0A1C3XAD5</accession>
<dbReference type="AlphaFoldDB" id="A0A1C3XAD5"/>